<feature type="chain" id="PRO_5023889649" description="Anaphase-promoting complex subunit 4 WD40 domain-containing protein" evidence="2">
    <location>
        <begin position="20"/>
        <end position="290"/>
    </location>
</feature>
<dbReference type="InterPro" id="IPR036322">
    <property type="entry name" value="WD40_repeat_dom_sf"/>
</dbReference>
<accession>A0A5J4WZY7</accession>
<reference evidence="3 4" key="1">
    <citation type="submission" date="2019-03" db="EMBL/GenBank/DDBJ databases">
        <title>Single cell metagenomics reveals metabolic interactions within the superorganism composed of flagellate Streblomastix strix and complex community of Bacteroidetes bacteria on its surface.</title>
        <authorList>
            <person name="Treitli S.C."/>
            <person name="Kolisko M."/>
            <person name="Husnik F."/>
            <person name="Keeling P."/>
            <person name="Hampl V."/>
        </authorList>
    </citation>
    <scope>NUCLEOTIDE SEQUENCE [LARGE SCALE GENOMIC DNA]</scope>
    <source>
        <strain evidence="3">ST1C</strain>
    </source>
</reference>
<sequence>MLSYNVLLVLLQIFASGAALLVSAQSTAKVPDIIFRKQMTDENDQFNISDKDNQETIEDISCISSQSASVFATDSSQSSNNCQLPQIKDTIIGSATQQPSAFIPFPYPQLISQQQKKQLINKKILNNELLNENEYPFTQTPNQSVNSSFASSSSQFASQQQLREIPSLICFWDVPSRSILASIQPQITVITLQVSNQGEIVAVVGKDENGKSVLAVYDLNYSGLDFATASVDGTVRIWNIGLISSGILQEWKENGIKNDGKMRALAFGICPQVAELSSPDDLPLADIDQD</sequence>
<proteinExistence type="predicted"/>
<keyword evidence="1" id="KW-0853">WD repeat</keyword>
<dbReference type="AlphaFoldDB" id="A0A5J4WZY7"/>
<dbReference type="InterPro" id="IPR015943">
    <property type="entry name" value="WD40/YVTN_repeat-like_dom_sf"/>
</dbReference>
<evidence type="ECO:0000313" key="4">
    <source>
        <dbReference type="Proteomes" id="UP000324800"/>
    </source>
</evidence>
<dbReference type="Gene3D" id="2.130.10.10">
    <property type="entry name" value="YVTN repeat-like/Quinoprotein amine dehydrogenase"/>
    <property type="match status" value="1"/>
</dbReference>
<evidence type="ECO:0000313" key="3">
    <source>
        <dbReference type="EMBL" id="KAA6399915.1"/>
    </source>
</evidence>
<keyword evidence="2" id="KW-0732">Signal</keyword>
<dbReference type="EMBL" id="SNRW01000656">
    <property type="protein sequence ID" value="KAA6399915.1"/>
    <property type="molecule type" value="Genomic_DNA"/>
</dbReference>
<feature type="repeat" description="WD" evidence="1">
    <location>
        <begin position="226"/>
        <end position="240"/>
    </location>
</feature>
<comment type="caution">
    <text evidence="3">The sequence shown here is derived from an EMBL/GenBank/DDBJ whole genome shotgun (WGS) entry which is preliminary data.</text>
</comment>
<evidence type="ECO:0008006" key="5">
    <source>
        <dbReference type="Google" id="ProtNLM"/>
    </source>
</evidence>
<dbReference type="PROSITE" id="PS50082">
    <property type="entry name" value="WD_REPEATS_2"/>
    <property type="match status" value="1"/>
</dbReference>
<dbReference type="Proteomes" id="UP000324800">
    <property type="component" value="Unassembled WGS sequence"/>
</dbReference>
<name>A0A5J4WZY7_9EUKA</name>
<feature type="signal peptide" evidence="2">
    <location>
        <begin position="1"/>
        <end position="19"/>
    </location>
</feature>
<gene>
    <name evidence="3" type="ORF">EZS28_004559</name>
</gene>
<evidence type="ECO:0000256" key="2">
    <source>
        <dbReference type="SAM" id="SignalP"/>
    </source>
</evidence>
<dbReference type="SUPFAM" id="SSF50978">
    <property type="entry name" value="WD40 repeat-like"/>
    <property type="match status" value="1"/>
</dbReference>
<protein>
    <recommendedName>
        <fullName evidence="5">Anaphase-promoting complex subunit 4 WD40 domain-containing protein</fullName>
    </recommendedName>
</protein>
<evidence type="ECO:0000256" key="1">
    <source>
        <dbReference type="PROSITE-ProRule" id="PRU00221"/>
    </source>
</evidence>
<organism evidence="3 4">
    <name type="scientific">Streblomastix strix</name>
    <dbReference type="NCBI Taxonomy" id="222440"/>
    <lineage>
        <taxon>Eukaryota</taxon>
        <taxon>Metamonada</taxon>
        <taxon>Preaxostyla</taxon>
        <taxon>Oxymonadida</taxon>
        <taxon>Streblomastigidae</taxon>
        <taxon>Streblomastix</taxon>
    </lineage>
</organism>
<dbReference type="InterPro" id="IPR001680">
    <property type="entry name" value="WD40_rpt"/>
</dbReference>